<dbReference type="PANTHER" id="PTHR48048:SF89">
    <property type="entry name" value="GLYCOSYLTRANSFERASE"/>
    <property type="match status" value="1"/>
</dbReference>
<evidence type="ECO:0008006" key="4">
    <source>
        <dbReference type="Google" id="ProtNLM"/>
    </source>
</evidence>
<name>A0A843UCX2_COLES</name>
<keyword evidence="1" id="KW-0808">Transferase</keyword>
<dbReference type="Gene3D" id="3.40.50.2000">
    <property type="entry name" value="Glycogen Phosphorylase B"/>
    <property type="match status" value="1"/>
</dbReference>
<evidence type="ECO:0000256" key="1">
    <source>
        <dbReference type="ARBA" id="ARBA00022679"/>
    </source>
</evidence>
<gene>
    <name evidence="2" type="ORF">Taro_012205</name>
</gene>
<dbReference type="FunFam" id="3.40.50.2000:FF:000431">
    <property type="entry name" value="UDP-glycosyltransferase 90A1"/>
    <property type="match status" value="1"/>
</dbReference>
<dbReference type="EMBL" id="NMUH01000474">
    <property type="protein sequence ID" value="MQL79770.1"/>
    <property type="molecule type" value="Genomic_DNA"/>
</dbReference>
<dbReference type="OrthoDB" id="784214at2759"/>
<dbReference type="GO" id="GO:0035251">
    <property type="term" value="F:UDP-glucosyltransferase activity"/>
    <property type="evidence" value="ECO:0007669"/>
    <property type="project" value="InterPro"/>
</dbReference>
<dbReference type="Proteomes" id="UP000652761">
    <property type="component" value="Unassembled WGS sequence"/>
</dbReference>
<organism evidence="2 3">
    <name type="scientific">Colocasia esculenta</name>
    <name type="common">Wild taro</name>
    <name type="synonym">Arum esculentum</name>
    <dbReference type="NCBI Taxonomy" id="4460"/>
    <lineage>
        <taxon>Eukaryota</taxon>
        <taxon>Viridiplantae</taxon>
        <taxon>Streptophyta</taxon>
        <taxon>Embryophyta</taxon>
        <taxon>Tracheophyta</taxon>
        <taxon>Spermatophyta</taxon>
        <taxon>Magnoliopsida</taxon>
        <taxon>Liliopsida</taxon>
        <taxon>Araceae</taxon>
        <taxon>Aroideae</taxon>
        <taxon>Colocasieae</taxon>
        <taxon>Colocasia</taxon>
    </lineage>
</organism>
<dbReference type="Pfam" id="PF00201">
    <property type="entry name" value="UDPGT"/>
    <property type="match status" value="1"/>
</dbReference>
<reference evidence="2" key="1">
    <citation type="submission" date="2017-07" db="EMBL/GenBank/DDBJ databases">
        <title>Taro Niue Genome Assembly and Annotation.</title>
        <authorList>
            <person name="Atibalentja N."/>
            <person name="Keating K."/>
            <person name="Fields C.J."/>
        </authorList>
    </citation>
    <scope>NUCLEOTIDE SEQUENCE</scope>
    <source>
        <strain evidence="2">Niue_2</strain>
        <tissue evidence="2">Leaf</tissue>
    </source>
</reference>
<accession>A0A843UCX2</accession>
<evidence type="ECO:0000313" key="3">
    <source>
        <dbReference type="Proteomes" id="UP000652761"/>
    </source>
</evidence>
<dbReference type="CDD" id="cd03784">
    <property type="entry name" value="GT1_Gtf-like"/>
    <property type="match status" value="1"/>
</dbReference>
<keyword evidence="3" id="KW-1185">Reference proteome</keyword>
<dbReference type="InterPro" id="IPR050481">
    <property type="entry name" value="UDP-glycosyltransf_plant"/>
</dbReference>
<comment type="caution">
    <text evidence="2">The sequence shown here is derived from an EMBL/GenBank/DDBJ whole genome shotgun (WGS) entry which is preliminary data.</text>
</comment>
<sequence>MVVKSWAPQTSVLAHESVGGFKTHMGWNSVLEAICTGVPIVGWPLYPEQWMNKVLVVDDLRLAGVVEGYDKETVTAAEVEGCIRWLMESEGGSLQKRDTSGIGSPLSLST</sequence>
<proteinExistence type="predicted"/>
<dbReference type="AlphaFoldDB" id="A0A843UCX2"/>
<dbReference type="PANTHER" id="PTHR48048">
    <property type="entry name" value="GLYCOSYLTRANSFERASE"/>
    <property type="match status" value="1"/>
</dbReference>
<evidence type="ECO:0000313" key="2">
    <source>
        <dbReference type="EMBL" id="MQL79770.1"/>
    </source>
</evidence>
<dbReference type="SUPFAM" id="SSF53756">
    <property type="entry name" value="UDP-Glycosyltransferase/glycogen phosphorylase"/>
    <property type="match status" value="1"/>
</dbReference>
<dbReference type="InterPro" id="IPR002213">
    <property type="entry name" value="UDP_glucos_trans"/>
</dbReference>
<protein>
    <recommendedName>
        <fullName evidence="4">Glucosyltransferase</fullName>
    </recommendedName>
</protein>